<proteinExistence type="predicted"/>
<dbReference type="Pfam" id="PF13952">
    <property type="entry name" value="DUF4216"/>
    <property type="match status" value="1"/>
</dbReference>
<dbReference type="Proteomes" id="UP000467841">
    <property type="component" value="Unassembled WGS sequence"/>
</dbReference>
<dbReference type="InterPro" id="IPR025312">
    <property type="entry name" value="DUF4216"/>
</dbReference>
<dbReference type="InterPro" id="IPR025452">
    <property type="entry name" value="DUF4218"/>
</dbReference>
<evidence type="ECO:0000313" key="5">
    <source>
        <dbReference type="Proteomes" id="UP000467841"/>
    </source>
</evidence>
<feature type="region of interest" description="Disordered" evidence="1">
    <location>
        <begin position="851"/>
        <end position="911"/>
    </location>
</feature>
<dbReference type="InterPro" id="IPR004242">
    <property type="entry name" value="Transposase_21"/>
</dbReference>
<feature type="compositionally biased region" description="Acidic residues" evidence="1">
    <location>
        <begin position="869"/>
        <end position="891"/>
    </location>
</feature>
<feature type="domain" description="DUF4218" evidence="3">
    <location>
        <begin position="475"/>
        <end position="587"/>
    </location>
</feature>
<keyword evidence="5" id="KW-1185">Reference proteome</keyword>
<reference evidence="4" key="1">
    <citation type="submission" date="2020-01" db="EMBL/GenBank/DDBJ databases">
        <authorList>
            <person name="Mishra B."/>
        </authorList>
    </citation>
    <scope>NUCLEOTIDE SEQUENCE [LARGE SCALE GENOMIC DNA]</scope>
</reference>
<feature type="compositionally biased region" description="Acidic residues" evidence="1">
    <location>
        <begin position="902"/>
        <end position="911"/>
    </location>
</feature>
<protein>
    <recommendedName>
        <fullName evidence="6">DUF4218 domain-containing protein</fullName>
    </recommendedName>
</protein>
<evidence type="ECO:0008006" key="6">
    <source>
        <dbReference type="Google" id="ProtNLM"/>
    </source>
</evidence>
<dbReference type="Pfam" id="PF02992">
    <property type="entry name" value="Transposase_21"/>
    <property type="match status" value="1"/>
</dbReference>
<dbReference type="PANTHER" id="PTHR48258">
    <property type="entry name" value="DUF4218 DOMAIN-CONTAINING PROTEIN-RELATED"/>
    <property type="match status" value="1"/>
</dbReference>
<dbReference type="PANTHER" id="PTHR48258:SF4">
    <property type="entry name" value="DUF4216 DOMAIN-CONTAINING PROTEIN"/>
    <property type="match status" value="1"/>
</dbReference>
<evidence type="ECO:0000313" key="4">
    <source>
        <dbReference type="EMBL" id="CAA7024254.1"/>
    </source>
</evidence>
<gene>
    <name evidence="4" type="ORF">MERR_LOCUS11489</name>
</gene>
<dbReference type="OrthoDB" id="1101896at2759"/>
<accession>A0A6D2IGD0</accession>
<name>A0A6D2IGD0_9BRAS</name>
<evidence type="ECO:0000259" key="3">
    <source>
        <dbReference type="Pfam" id="PF13960"/>
    </source>
</evidence>
<dbReference type="Pfam" id="PF13960">
    <property type="entry name" value="DUF4218"/>
    <property type="match status" value="1"/>
</dbReference>
<dbReference type="EMBL" id="CACVBM020000887">
    <property type="protein sequence ID" value="CAA7024254.1"/>
    <property type="molecule type" value="Genomic_DNA"/>
</dbReference>
<sequence length="911" mass="106506">MIDVCIDNCMIFWKDDDKLQECRFCQKPRYQPTTGRSRVPYQRMWYLLITDRLKRLYQSERTSAAMRWHAEHFTTAGEITHPSDAKAWKHFQKVHSDFANEDRNFYLGLCTDGFSPFGLSGRQYSLWPVILTPYNLPPDLCMQREFLFMSILVPGPKHPKRALDVFLQPLIHELKQLWYSGVCTFDYSRQQNFNMRVVLLWTISDFPAYGMLSGWTTHGRLSCPYCLGRSDAFQLKYGRKPCWFDCHRRFLPINHKYRKNKKLFMKNKAVRAPPPPYISGNDLLQEIDYYGAEETCKQGGNWHTPANMPDRYLSEHNWHKKSIFWELPYWKDHLLRHNLDVMHIEKNFFDNIMHTILNVQGKSKDNMKSRLDLAEKCCRRELEITRDGKQPIPNFRLSADAKRALFDWVASSVKFPDGYVSRFSRCIEQGTKFSGMKSHDCHVFMQRLLPFALKELLPIQVHEAIAGIGAFFRDLCTRTLTEAGVEKLRKNIPIFLCNMEQHFPPSFFDVMEHLTVHLPHEADLGGPVQFRWMYPFERFMGHLKGKAKKLAKVEGSIVAGSLTEETSNFTSYYFSPTVRTRRTTPKRYDDGGVAPTYGHFVPDIFRQIGRLAGKLKEESWDHKHATAAHSYILRNLEEVQQFESIFDGQIREAYPNLQENEYEFYKERDFPGWLRYYVTNGCHPQPIPLWLHEIVQEPIEKVTSAPMYFTRGFTFHTYRHGIRKSTANYGIHVPGVTNFYGVLQDIMEVTYPGIINIKCILFKCDWYDPTPDRGVRENNLGVIDVHANRRFSKFEPFILASQAEQVCFIPYPRIKQIRETWLSVIKVNPRGCIVGLDDDVAMQNDRVAHISTPRETTEDISHIDPTNMEVEDIIDASTDEERDEFAESSSDELEHDRNSDASENESDNEYD</sequence>
<organism evidence="4 5">
    <name type="scientific">Microthlaspi erraticum</name>
    <dbReference type="NCBI Taxonomy" id="1685480"/>
    <lineage>
        <taxon>Eukaryota</taxon>
        <taxon>Viridiplantae</taxon>
        <taxon>Streptophyta</taxon>
        <taxon>Embryophyta</taxon>
        <taxon>Tracheophyta</taxon>
        <taxon>Spermatophyta</taxon>
        <taxon>Magnoliopsida</taxon>
        <taxon>eudicotyledons</taxon>
        <taxon>Gunneridae</taxon>
        <taxon>Pentapetalae</taxon>
        <taxon>rosids</taxon>
        <taxon>malvids</taxon>
        <taxon>Brassicales</taxon>
        <taxon>Brassicaceae</taxon>
        <taxon>Coluteocarpeae</taxon>
        <taxon>Microthlaspi</taxon>
    </lineage>
</organism>
<dbReference type="AlphaFoldDB" id="A0A6D2IGD0"/>
<evidence type="ECO:0000256" key="1">
    <source>
        <dbReference type="SAM" id="MobiDB-lite"/>
    </source>
</evidence>
<evidence type="ECO:0000259" key="2">
    <source>
        <dbReference type="Pfam" id="PF13952"/>
    </source>
</evidence>
<feature type="domain" description="DUF4216" evidence="2">
    <location>
        <begin position="747"/>
        <end position="821"/>
    </location>
</feature>
<comment type="caution">
    <text evidence="4">The sequence shown here is derived from an EMBL/GenBank/DDBJ whole genome shotgun (WGS) entry which is preliminary data.</text>
</comment>